<gene>
    <name evidence="1" type="ORF">Slati_3732300</name>
</gene>
<organism evidence="1">
    <name type="scientific">Sesamum latifolium</name>
    <dbReference type="NCBI Taxonomy" id="2727402"/>
    <lineage>
        <taxon>Eukaryota</taxon>
        <taxon>Viridiplantae</taxon>
        <taxon>Streptophyta</taxon>
        <taxon>Embryophyta</taxon>
        <taxon>Tracheophyta</taxon>
        <taxon>Spermatophyta</taxon>
        <taxon>Magnoliopsida</taxon>
        <taxon>eudicotyledons</taxon>
        <taxon>Gunneridae</taxon>
        <taxon>Pentapetalae</taxon>
        <taxon>asterids</taxon>
        <taxon>lamiids</taxon>
        <taxon>Lamiales</taxon>
        <taxon>Pedaliaceae</taxon>
        <taxon>Sesamum</taxon>
    </lineage>
</organism>
<proteinExistence type="predicted"/>
<dbReference type="EMBL" id="JACGWN010000013">
    <property type="protein sequence ID" value="KAL0411426.1"/>
    <property type="molecule type" value="Genomic_DNA"/>
</dbReference>
<accession>A0AAW2U293</accession>
<sequence length="110" mass="12505">MEKGNIFKVGEVFLRICGSVILRQVGLLPVEGEFVCQNFIAKRDALLLLRGRSRDMVLDVLEVFLQVLQACQPLRRDILLSLRGGSLASYDLGCRGRGYPLTFFFRDIHF</sequence>
<dbReference type="AlphaFoldDB" id="A0AAW2U293"/>
<comment type="caution">
    <text evidence="1">The sequence shown here is derived from an EMBL/GenBank/DDBJ whole genome shotgun (WGS) entry which is preliminary data.</text>
</comment>
<protein>
    <submittedName>
        <fullName evidence="1">Uncharacterized protein</fullName>
    </submittedName>
</protein>
<evidence type="ECO:0000313" key="1">
    <source>
        <dbReference type="EMBL" id="KAL0411426.1"/>
    </source>
</evidence>
<reference evidence="1" key="1">
    <citation type="submission" date="2020-06" db="EMBL/GenBank/DDBJ databases">
        <authorList>
            <person name="Li T."/>
            <person name="Hu X."/>
            <person name="Zhang T."/>
            <person name="Song X."/>
            <person name="Zhang H."/>
            <person name="Dai N."/>
            <person name="Sheng W."/>
            <person name="Hou X."/>
            <person name="Wei L."/>
        </authorList>
    </citation>
    <scope>NUCLEOTIDE SEQUENCE</scope>
    <source>
        <strain evidence="1">KEN1</strain>
        <tissue evidence="1">Leaf</tissue>
    </source>
</reference>
<reference evidence="1" key="2">
    <citation type="journal article" date="2024" name="Plant">
        <title>Genomic evolution and insights into agronomic trait innovations of Sesamum species.</title>
        <authorList>
            <person name="Miao H."/>
            <person name="Wang L."/>
            <person name="Qu L."/>
            <person name="Liu H."/>
            <person name="Sun Y."/>
            <person name="Le M."/>
            <person name="Wang Q."/>
            <person name="Wei S."/>
            <person name="Zheng Y."/>
            <person name="Lin W."/>
            <person name="Duan Y."/>
            <person name="Cao H."/>
            <person name="Xiong S."/>
            <person name="Wang X."/>
            <person name="Wei L."/>
            <person name="Li C."/>
            <person name="Ma Q."/>
            <person name="Ju M."/>
            <person name="Zhao R."/>
            <person name="Li G."/>
            <person name="Mu C."/>
            <person name="Tian Q."/>
            <person name="Mei H."/>
            <person name="Zhang T."/>
            <person name="Gao T."/>
            <person name="Zhang H."/>
        </authorList>
    </citation>
    <scope>NUCLEOTIDE SEQUENCE</scope>
    <source>
        <strain evidence="1">KEN1</strain>
    </source>
</reference>
<name>A0AAW2U293_9LAMI</name>